<dbReference type="GO" id="GO:0003714">
    <property type="term" value="F:transcription corepressor activity"/>
    <property type="evidence" value="ECO:0007669"/>
    <property type="project" value="InterPro"/>
</dbReference>
<dbReference type="PANTHER" id="PTHR43761:SF1">
    <property type="entry name" value="D-ISOMER SPECIFIC 2-HYDROXYACID DEHYDROGENASE CATALYTIC DOMAIN-CONTAINING PROTEIN-RELATED"/>
    <property type="match status" value="1"/>
</dbReference>
<dbReference type="PANTHER" id="PTHR43761">
    <property type="entry name" value="D-ISOMER SPECIFIC 2-HYDROXYACID DEHYDROGENASE FAMILY PROTEIN (AFU_ORTHOLOGUE AFUA_1G13630)"/>
    <property type="match status" value="1"/>
</dbReference>
<dbReference type="CDD" id="cd05299">
    <property type="entry name" value="CtBP_dh"/>
    <property type="match status" value="1"/>
</dbReference>
<evidence type="ECO:0000259" key="6">
    <source>
        <dbReference type="Pfam" id="PF02826"/>
    </source>
</evidence>
<gene>
    <name evidence="7" type="ORF">H8E19_17025</name>
</gene>
<sequence>MAFKIVHTYVVPGVDNGEALADTLDADLIKGFWVTEDEIISNTRDADAIIGVVSMQPFSRRVLKTLTNCRIIAGIAIGFEAIDLDAATELGIAVTNVPDYCLDEVSGLVTGLMLALGHKITLIDRAVRERQINFTGGGNAIKEVGYPMFRMSDQTLGIIGMGKIGTATALKVKGLGMRVIAYDPYVLDGVMESHGVEPVDLVTLLRESDFITLHTPLTPETEAMIGAKEFKEMKPTCYFINTARGRCVDEPSLIRALEEGLIAGAGIDVTIVEPINADNPLLKMPNVILTGHSAYYSTASYAELFYKPMPQVIAALKGEWPLYGLNPEIKERWLKKWGRNS</sequence>
<dbReference type="Pfam" id="PF02826">
    <property type="entry name" value="2-Hacid_dh_C"/>
    <property type="match status" value="1"/>
</dbReference>
<evidence type="ECO:0000259" key="5">
    <source>
        <dbReference type="Pfam" id="PF00389"/>
    </source>
</evidence>
<evidence type="ECO:0000256" key="3">
    <source>
        <dbReference type="ARBA" id="ARBA00023027"/>
    </source>
</evidence>
<feature type="domain" description="D-isomer specific 2-hydroxyacid dehydrogenase catalytic" evidence="5">
    <location>
        <begin position="35"/>
        <end position="319"/>
    </location>
</feature>
<feature type="domain" description="D-isomer specific 2-hydroxyacid dehydrogenase NAD-binding" evidence="6">
    <location>
        <begin position="111"/>
        <end position="294"/>
    </location>
</feature>
<comment type="similarity">
    <text evidence="1 4">Belongs to the D-isomer specific 2-hydroxyacid dehydrogenase family.</text>
</comment>
<keyword evidence="3" id="KW-0520">NAD</keyword>
<comment type="caution">
    <text evidence="7">The sequence shown here is derived from an EMBL/GenBank/DDBJ whole genome shotgun (WGS) entry which is preliminary data.</text>
</comment>
<dbReference type="Pfam" id="PF00389">
    <property type="entry name" value="2-Hacid_dh"/>
    <property type="match status" value="1"/>
</dbReference>
<dbReference type="EMBL" id="JACNJD010000347">
    <property type="protein sequence ID" value="MBC8179108.1"/>
    <property type="molecule type" value="Genomic_DNA"/>
</dbReference>
<dbReference type="GO" id="GO:0016616">
    <property type="term" value="F:oxidoreductase activity, acting on the CH-OH group of donors, NAD or NADP as acceptor"/>
    <property type="evidence" value="ECO:0007669"/>
    <property type="project" value="InterPro"/>
</dbReference>
<evidence type="ECO:0000256" key="4">
    <source>
        <dbReference type="RuleBase" id="RU003719"/>
    </source>
</evidence>
<evidence type="ECO:0000256" key="2">
    <source>
        <dbReference type="ARBA" id="ARBA00023002"/>
    </source>
</evidence>
<dbReference type="InterPro" id="IPR006139">
    <property type="entry name" value="D-isomer_2_OHA_DH_cat_dom"/>
</dbReference>
<dbReference type="Gene3D" id="3.40.50.720">
    <property type="entry name" value="NAD(P)-binding Rossmann-like Domain"/>
    <property type="match status" value="2"/>
</dbReference>
<proteinExistence type="inferred from homology"/>
<organism evidence="7 8">
    <name type="scientific">Candidatus Desulfacyla euxinica</name>
    <dbReference type="NCBI Taxonomy" id="2841693"/>
    <lineage>
        <taxon>Bacteria</taxon>
        <taxon>Deltaproteobacteria</taxon>
        <taxon>Candidatus Desulfacyla</taxon>
    </lineage>
</organism>
<evidence type="ECO:0000313" key="8">
    <source>
        <dbReference type="Proteomes" id="UP000650524"/>
    </source>
</evidence>
<dbReference type="Proteomes" id="UP000650524">
    <property type="component" value="Unassembled WGS sequence"/>
</dbReference>
<dbReference type="SUPFAM" id="SSF51735">
    <property type="entry name" value="NAD(P)-binding Rossmann-fold domains"/>
    <property type="match status" value="1"/>
</dbReference>
<dbReference type="AlphaFoldDB" id="A0A8J6TA45"/>
<evidence type="ECO:0000313" key="7">
    <source>
        <dbReference type="EMBL" id="MBC8179108.1"/>
    </source>
</evidence>
<dbReference type="PROSITE" id="PS00670">
    <property type="entry name" value="D_2_HYDROXYACID_DH_2"/>
    <property type="match status" value="1"/>
</dbReference>
<keyword evidence="2 4" id="KW-0560">Oxidoreductase</keyword>
<reference evidence="7 8" key="1">
    <citation type="submission" date="2020-08" db="EMBL/GenBank/DDBJ databases">
        <title>Bridging the membrane lipid divide: bacteria of the FCB group superphylum have the potential to synthesize archaeal ether lipids.</title>
        <authorList>
            <person name="Villanueva L."/>
            <person name="Von Meijenfeldt F.A.B."/>
            <person name="Westbye A.B."/>
            <person name="Yadav S."/>
            <person name="Hopmans E.C."/>
            <person name="Dutilh B.E."/>
            <person name="Sinninghe Damste J.S."/>
        </authorList>
    </citation>
    <scope>NUCLEOTIDE SEQUENCE [LARGE SCALE GENOMIC DNA]</scope>
    <source>
        <strain evidence="7">NIOZ-UU27</strain>
    </source>
</reference>
<dbReference type="InterPro" id="IPR050418">
    <property type="entry name" value="D-iso_2-hydroxyacid_DH_PdxB"/>
</dbReference>
<dbReference type="SUPFAM" id="SSF52283">
    <property type="entry name" value="Formate/glycerate dehydrogenase catalytic domain-like"/>
    <property type="match status" value="1"/>
</dbReference>
<dbReference type="InterPro" id="IPR043322">
    <property type="entry name" value="CtBP"/>
</dbReference>
<accession>A0A8J6TA45</accession>
<dbReference type="InterPro" id="IPR036291">
    <property type="entry name" value="NAD(P)-bd_dom_sf"/>
</dbReference>
<dbReference type="InterPro" id="IPR006140">
    <property type="entry name" value="D-isomer_DH_NAD-bd"/>
</dbReference>
<dbReference type="InterPro" id="IPR029753">
    <property type="entry name" value="D-isomer_DH_CS"/>
</dbReference>
<evidence type="ECO:0000256" key="1">
    <source>
        <dbReference type="ARBA" id="ARBA00005854"/>
    </source>
</evidence>
<name>A0A8J6TA45_9DELT</name>
<dbReference type="GO" id="GO:0051287">
    <property type="term" value="F:NAD binding"/>
    <property type="evidence" value="ECO:0007669"/>
    <property type="project" value="InterPro"/>
</dbReference>
<dbReference type="InterPro" id="IPR029752">
    <property type="entry name" value="D-isomer_DH_CS1"/>
</dbReference>
<protein>
    <submittedName>
        <fullName evidence="7">C-terminal binding protein</fullName>
    </submittedName>
</protein>
<dbReference type="PROSITE" id="PS00065">
    <property type="entry name" value="D_2_HYDROXYACID_DH_1"/>
    <property type="match status" value="1"/>
</dbReference>